<gene>
    <name evidence="9" type="ORF">RI543_004760</name>
</gene>
<evidence type="ECO:0000259" key="8">
    <source>
        <dbReference type="PROSITE" id="PS50056"/>
    </source>
</evidence>
<protein>
    <recommendedName>
        <fullName evidence="3">protein-tyrosine-phosphatase</fullName>
        <ecNumber evidence="3">3.1.3.48</ecNumber>
    </recommendedName>
</protein>
<dbReference type="PANTHER" id="PTHR19134">
    <property type="entry name" value="RECEPTOR-TYPE TYROSINE-PROTEIN PHOSPHATASE"/>
    <property type="match status" value="1"/>
</dbReference>
<dbReference type="PROSITE" id="PS50055">
    <property type="entry name" value="TYR_PHOSPHATASE_PTP"/>
    <property type="match status" value="1"/>
</dbReference>
<comment type="subcellular location">
    <subcellularLocation>
        <location evidence="1">Cytoplasm</location>
    </subcellularLocation>
</comment>
<comment type="similarity">
    <text evidence="2">Belongs to the protein-tyrosine phosphatase family. Non-receptor class subfamily.</text>
</comment>
<dbReference type="InterPro" id="IPR016277">
    <property type="entry name" value="Ptp1"/>
</dbReference>
<dbReference type="SMART" id="SM00194">
    <property type="entry name" value="PTPc"/>
    <property type="match status" value="1"/>
</dbReference>
<proteinExistence type="inferred from homology"/>
<keyword evidence="4" id="KW-0963">Cytoplasm</keyword>
<evidence type="ECO:0000256" key="5">
    <source>
        <dbReference type="ARBA" id="ARBA00022801"/>
    </source>
</evidence>
<dbReference type="SUPFAM" id="SSF52799">
    <property type="entry name" value="(Phosphotyrosine protein) phosphatases II"/>
    <property type="match status" value="1"/>
</dbReference>
<evidence type="ECO:0000256" key="6">
    <source>
        <dbReference type="ARBA" id="ARBA00022912"/>
    </source>
</evidence>
<evidence type="ECO:0000256" key="2">
    <source>
        <dbReference type="ARBA" id="ARBA00009649"/>
    </source>
</evidence>
<organism evidence="9 10">
    <name type="scientific">Arxiozyma heterogenica</name>
    <dbReference type="NCBI Taxonomy" id="278026"/>
    <lineage>
        <taxon>Eukaryota</taxon>
        <taxon>Fungi</taxon>
        <taxon>Dikarya</taxon>
        <taxon>Ascomycota</taxon>
        <taxon>Saccharomycotina</taxon>
        <taxon>Saccharomycetes</taxon>
        <taxon>Saccharomycetales</taxon>
        <taxon>Saccharomycetaceae</taxon>
        <taxon>Arxiozyma</taxon>
    </lineage>
</organism>
<dbReference type="InterPro" id="IPR050348">
    <property type="entry name" value="Protein-Tyr_Phosphatase"/>
</dbReference>
<evidence type="ECO:0000313" key="10">
    <source>
        <dbReference type="Proteomes" id="UP001306508"/>
    </source>
</evidence>
<dbReference type="PIRSF" id="PIRSF000938">
    <property type="entry name" value="PTPN1_yeast"/>
    <property type="match status" value="1"/>
</dbReference>
<dbReference type="InterPro" id="IPR000242">
    <property type="entry name" value="PTP_cat"/>
</dbReference>
<evidence type="ECO:0000313" key="9">
    <source>
        <dbReference type="EMBL" id="KAK5774002.1"/>
    </source>
</evidence>
<accession>A0AAN8A629</accession>
<reference evidence="10" key="1">
    <citation type="submission" date="2023-07" db="EMBL/GenBank/DDBJ databases">
        <title>A draft genome of Kazachstania heterogenica Y-27499.</title>
        <authorList>
            <person name="Donic C."/>
            <person name="Kralova J.S."/>
            <person name="Fidel L."/>
            <person name="Ben-Dor S."/>
            <person name="Jung S."/>
        </authorList>
    </citation>
    <scope>NUCLEOTIDE SEQUENCE [LARGE SCALE GENOMIC DNA]</scope>
    <source>
        <strain evidence="10">Y27499</strain>
    </source>
</reference>
<dbReference type="FunFam" id="3.90.190.10:FF:000115">
    <property type="entry name" value="Tyrosine-protein phosphatase 1"/>
    <property type="match status" value="1"/>
</dbReference>
<sequence>MRRDPWYLNLNDKELNQKFSCIQQEEDKRLRKVAREHDQQSKWSLGASVKEINDFRNRYINIMPYEKNRVHLNVTKGNDYINASYVNVDISQQSISSGHYIATQGPTRNTWGQFWQMCYHECHSNNIVIVMVTPLIEKSREKCFPYWPMGFEYHDTKRYVSYKQCPSGYEEDLSIFKQSLEVKYESAKRFDDQYTLTILKLIPKNEDNTQKHELPVKTVYHFYFDQWEDMKKPQEIIPIMKLSQHSHRFISGEDPIIVHCSAGVGRSGTFIALDHLIHNTVDFSEKTNNDLLKSTKSQYDKDLIEQIVLQLRSQRMKMVQLSDQYRFIYHAARYLHNMESH</sequence>
<dbReference type="Proteomes" id="UP001306508">
    <property type="component" value="Unassembled WGS sequence"/>
</dbReference>
<dbReference type="CDD" id="cd18533">
    <property type="entry name" value="PTP_fungal"/>
    <property type="match status" value="1"/>
</dbReference>
<dbReference type="InterPro" id="IPR016130">
    <property type="entry name" value="Tyr_Pase_AS"/>
</dbReference>
<dbReference type="EC" id="3.1.3.48" evidence="3"/>
<dbReference type="Gene3D" id="3.90.190.10">
    <property type="entry name" value="Protein tyrosine phosphatase superfamily"/>
    <property type="match status" value="1"/>
</dbReference>
<dbReference type="PROSITE" id="PS00383">
    <property type="entry name" value="TYR_PHOSPHATASE_1"/>
    <property type="match status" value="1"/>
</dbReference>
<dbReference type="Pfam" id="PF00102">
    <property type="entry name" value="Y_phosphatase"/>
    <property type="match status" value="1"/>
</dbReference>
<name>A0AAN8A629_9SACH</name>
<dbReference type="PRINTS" id="PR00700">
    <property type="entry name" value="PRTYPHPHTASE"/>
</dbReference>
<evidence type="ECO:0000256" key="3">
    <source>
        <dbReference type="ARBA" id="ARBA00013064"/>
    </source>
</evidence>
<keyword evidence="6" id="KW-0904">Protein phosphatase</keyword>
<evidence type="ECO:0000259" key="7">
    <source>
        <dbReference type="PROSITE" id="PS50055"/>
    </source>
</evidence>
<dbReference type="InterPro" id="IPR029021">
    <property type="entry name" value="Prot-tyrosine_phosphatase-like"/>
</dbReference>
<dbReference type="SMART" id="SM00404">
    <property type="entry name" value="PTPc_motif"/>
    <property type="match status" value="1"/>
</dbReference>
<feature type="domain" description="Tyrosine-protein phosphatase" evidence="7">
    <location>
        <begin position="15"/>
        <end position="335"/>
    </location>
</feature>
<keyword evidence="5" id="KW-0378">Hydrolase</keyword>
<dbReference type="InterPro" id="IPR000387">
    <property type="entry name" value="Tyr_Pase_dom"/>
</dbReference>
<dbReference type="GO" id="GO:0004725">
    <property type="term" value="F:protein tyrosine phosphatase activity"/>
    <property type="evidence" value="ECO:0007669"/>
    <property type="project" value="UniProtKB-EC"/>
</dbReference>
<dbReference type="PROSITE" id="PS50056">
    <property type="entry name" value="TYR_PHOSPHATASE_2"/>
    <property type="match status" value="1"/>
</dbReference>
<dbReference type="PANTHER" id="PTHR19134:SF449">
    <property type="entry name" value="TYROSINE-PROTEIN PHOSPHATASE 1"/>
    <property type="match status" value="1"/>
</dbReference>
<dbReference type="AlphaFoldDB" id="A0AAN8A629"/>
<dbReference type="InterPro" id="IPR003595">
    <property type="entry name" value="Tyr_Pase_cat"/>
</dbReference>
<evidence type="ECO:0000256" key="4">
    <source>
        <dbReference type="ARBA" id="ARBA00022490"/>
    </source>
</evidence>
<dbReference type="EMBL" id="JAWIZZ010000059">
    <property type="protein sequence ID" value="KAK5774002.1"/>
    <property type="molecule type" value="Genomic_DNA"/>
</dbReference>
<keyword evidence="10" id="KW-1185">Reference proteome</keyword>
<evidence type="ECO:0000256" key="1">
    <source>
        <dbReference type="ARBA" id="ARBA00004496"/>
    </source>
</evidence>
<comment type="caution">
    <text evidence="9">The sequence shown here is derived from an EMBL/GenBank/DDBJ whole genome shotgun (WGS) entry which is preliminary data.</text>
</comment>
<dbReference type="GO" id="GO:0005737">
    <property type="term" value="C:cytoplasm"/>
    <property type="evidence" value="ECO:0007669"/>
    <property type="project" value="UniProtKB-SubCell"/>
</dbReference>
<feature type="domain" description="Tyrosine specific protein phosphatases" evidence="8">
    <location>
        <begin position="234"/>
        <end position="326"/>
    </location>
</feature>